<dbReference type="InterPro" id="IPR001841">
    <property type="entry name" value="Znf_RING"/>
</dbReference>
<accession>A0ABD3C094</accession>
<dbReference type="GO" id="GO:0008270">
    <property type="term" value="F:zinc ion binding"/>
    <property type="evidence" value="ECO:0007669"/>
    <property type="project" value="UniProtKB-KW"/>
</dbReference>
<name>A0ABD3C094_9LAMI</name>
<reference evidence="13" key="1">
    <citation type="journal article" date="2024" name="IScience">
        <title>Strigolactones Initiate the Formation of Haustorium-like Structures in Castilleja.</title>
        <authorList>
            <person name="Buerger M."/>
            <person name="Peterson D."/>
            <person name="Chory J."/>
        </authorList>
    </citation>
    <scope>NUCLEOTIDE SEQUENCE [LARGE SCALE GENOMIC DNA]</scope>
</reference>
<protein>
    <recommendedName>
        <fullName evidence="3">RING-type E3 ubiquitin transferase</fullName>
        <ecNumber evidence="3">2.3.2.27</ecNumber>
    </recommendedName>
</protein>
<proteinExistence type="predicted"/>
<dbReference type="Proteomes" id="UP001632038">
    <property type="component" value="Unassembled WGS sequence"/>
</dbReference>
<dbReference type="SUPFAM" id="SSF57850">
    <property type="entry name" value="RING/U-box"/>
    <property type="match status" value="1"/>
</dbReference>
<keyword evidence="10" id="KW-1133">Transmembrane helix</keyword>
<dbReference type="AlphaFoldDB" id="A0ABD3C094"/>
<dbReference type="GO" id="GO:0061630">
    <property type="term" value="F:ubiquitin protein ligase activity"/>
    <property type="evidence" value="ECO:0007669"/>
    <property type="project" value="UniProtKB-EC"/>
</dbReference>
<organism evidence="12 13">
    <name type="scientific">Castilleja foliolosa</name>
    <dbReference type="NCBI Taxonomy" id="1961234"/>
    <lineage>
        <taxon>Eukaryota</taxon>
        <taxon>Viridiplantae</taxon>
        <taxon>Streptophyta</taxon>
        <taxon>Embryophyta</taxon>
        <taxon>Tracheophyta</taxon>
        <taxon>Spermatophyta</taxon>
        <taxon>Magnoliopsida</taxon>
        <taxon>eudicotyledons</taxon>
        <taxon>Gunneridae</taxon>
        <taxon>Pentapetalae</taxon>
        <taxon>asterids</taxon>
        <taxon>lamiids</taxon>
        <taxon>Lamiales</taxon>
        <taxon>Orobanchaceae</taxon>
        <taxon>Pedicularideae</taxon>
        <taxon>Castillejinae</taxon>
        <taxon>Castilleja</taxon>
    </lineage>
</organism>
<dbReference type="EC" id="2.3.2.27" evidence="3"/>
<dbReference type="Gene3D" id="3.30.40.10">
    <property type="entry name" value="Zinc/RING finger domain, C3HC4 (zinc finger)"/>
    <property type="match status" value="1"/>
</dbReference>
<evidence type="ECO:0000256" key="3">
    <source>
        <dbReference type="ARBA" id="ARBA00012483"/>
    </source>
</evidence>
<keyword evidence="10" id="KW-0812">Transmembrane</keyword>
<evidence type="ECO:0000313" key="13">
    <source>
        <dbReference type="Proteomes" id="UP001632038"/>
    </source>
</evidence>
<dbReference type="SMART" id="SM00184">
    <property type="entry name" value="RING"/>
    <property type="match status" value="1"/>
</dbReference>
<feature type="domain" description="RING-type" evidence="11">
    <location>
        <begin position="90"/>
        <end position="132"/>
    </location>
</feature>
<comment type="caution">
    <text evidence="12">The sequence shown here is derived from an EMBL/GenBank/DDBJ whole genome shotgun (WGS) entry which is preliminary data.</text>
</comment>
<evidence type="ECO:0000256" key="5">
    <source>
        <dbReference type="ARBA" id="ARBA00022723"/>
    </source>
</evidence>
<keyword evidence="4" id="KW-0808">Transferase</keyword>
<evidence type="ECO:0000313" key="12">
    <source>
        <dbReference type="EMBL" id="KAL3622878.1"/>
    </source>
</evidence>
<dbReference type="CDD" id="cd16461">
    <property type="entry name" value="RING-H2_EL5-like"/>
    <property type="match status" value="1"/>
</dbReference>
<gene>
    <name evidence="12" type="ORF">CASFOL_033267</name>
</gene>
<keyword evidence="13" id="KW-1185">Reference proteome</keyword>
<evidence type="ECO:0000256" key="8">
    <source>
        <dbReference type="ARBA" id="ARBA00022833"/>
    </source>
</evidence>
<dbReference type="EMBL" id="JAVIJP010000056">
    <property type="protein sequence ID" value="KAL3622878.1"/>
    <property type="molecule type" value="Genomic_DNA"/>
</dbReference>
<evidence type="ECO:0000256" key="1">
    <source>
        <dbReference type="ARBA" id="ARBA00000900"/>
    </source>
</evidence>
<keyword evidence="8" id="KW-0862">Zinc</keyword>
<dbReference type="InterPro" id="IPR013083">
    <property type="entry name" value="Znf_RING/FYVE/PHD"/>
</dbReference>
<evidence type="ECO:0000256" key="9">
    <source>
        <dbReference type="PROSITE-ProRule" id="PRU00175"/>
    </source>
</evidence>
<sequence>MGDPSSPHPPPSPTRSNMPMLYYGLVVVGTAAVVLALYNLIIVRWCTNFSHPRAGRRANGPSWRFHHSNINILSSFKYKRDEVVGDESECAVCLSVFEEGEELRQLPKCKHSFHAPCIDMWLYSHINCPLCRCEVEPQTGQLRPEHSREGLLAPGTLV</sequence>
<dbReference type="InterPro" id="IPR044600">
    <property type="entry name" value="ATL1/ATL16-like"/>
</dbReference>
<evidence type="ECO:0000256" key="7">
    <source>
        <dbReference type="ARBA" id="ARBA00022786"/>
    </source>
</evidence>
<feature type="transmembrane region" description="Helical" evidence="10">
    <location>
        <begin position="20"/>
        <end position="43"/>
    </location>
</feature>
<comment type="catalytic activity">
    <reaction evidence="1">
        <text>S-ubiquitinyl-[E2 ubiquitin-conjugating enzyme]-L-cysteine + [acceptor protein]-L-lysine = [E2 ubiquitin-conjugating enzyme]-L-cysteine + N(6)-ubiquitinyl-[acceptor protein]-L-lysine.</text>
        <dbReference type="EC" id="2.3.2.27"/>
    </reaction>
</comment>
<dbReference type="Pfam" id="PF13639">
    <property type="entry name" value="zf-RING_2"/>
    <property type="match status" value="1"/>
</dbReference>
<evidence type="ECO:0000256" key="6">
    <source>
        <dbReference type="ARBA" id="ARBA00022771"/>
    </source>
</evidence>
<evidence type="ECO:0000256" key="10">
    <source>
        <dbReference type="SAM" id="Phobius"/>
    </source>
</evidence>
<comment type="pathway">
    <text evidence="2">Protein modification; protein ubiquitination.</text>
</comment>
<dbReference type="PANTHER" id="PTHR46913:SF22">
    <property type="entry name" value="RING-TYPE E3 UBIQUITIN TRANSFERASE"/>
    <property type="match status" value="1"/>
</dbReference>
<dbReference type="PROSITE" id="PS50089">
    <property type="entry name" value="ZF_RING_2"/>
    <property type="match status" value="1"/>
</dbReference>
<keyword evidence="7" id="KW-0833">Ubl conjugation pathway</keyword>
<keyword evidence="6 9" id="KW-0863">Zinc-finger</keyword>
<keyword evidence="5" id="KW-0479">Metal-binding</keyword>
<dbReference type="PANTHER" id="PTHR46913">
    <property type="entry name" value="RING-H2 FINGER PROTEIN ATL16"/>
    <property type="match status" value="1"/>
</dbReference>
<evidence type="ECO:0000256" key="4">
    <source>
        <dbReference type="ARBA" id="ARBA00022679"/>
    </source>
</evidence>
<evidence type="ECO:0000256" key="2">
    <source>
        <dbReference type="ARBA" id="ARBA00004906"/>
    </source>
</evidence>
<keyword evidence="10" id="KW-0472">Membrane</keyword>
<evidence type="ECO:0000259" key="11">
    <source>
        <dbReference type="PROSITE" id="PS50089"/>
    </source>
</evidence>